<comment type="caution">
    <text evidence="1">The sequence shown here is derived from an EMBL/GenBank/DDBJ whole genome shotgun (WGS) entry which is preliminary data.</text>
</comment>
<name>A0A9X2S5B5_9FIRM</name>
<protein>
    <submittedName>
        <fullName evidence="1">Uncharacterized protein</fullName>
    </submittedName>
</protein>
<keyword evidence="2" id="KW-1185">Reference proteome</keyword>
<dbReference type="RefSeq" id="WP_257560927.1">
    <property type="nucleotide sequence ID" value="NZ_JANKBY010000546.1"/>
</dbReference>
<reference evidence="1" key="1">
    <citation type="submission" date="2022-07" db="EMBL/GenBank/DDBJ databases">
        <title>Enhanced cultured diversity of the mouse gut microbiota enables custom-made synthetic communities.</title>
        <authorList>
            <person name="Afrizal A."/>
        </authorList>
    </citation>
    <scope>NUCLEOTIDE SEQUENCE</scope>
    <source>
        <strain evidence="1">DSM 29186</strain>
    </source>
</reference>
<accession>A0A9X2S5B5</accession>
<organism evidence="1 2">
    <name type="scientific">Terrisporobacter muris</name>
    <dbReference type="NCBI Taxonomy" id="2963284"/>
    <lineage>
        <taxon>Bacteria</taxon>
        <taxon>Bacillati</taxon>
        <taxon>Bacillota</taxon>
        <taxon>Clostridia</taxon>
        <taxon>Peptostreptococcales</taxon>
        <taxon>Peptostreptococcaceae</taxon>
        <taxon>Terrisporobacter</taxon>
    </lineage>
</organism>
<sequence>MWNIIIAFILRLIAEGIDPSEAVNRASLKYGVSASDIWYRM</sequence>
<proteinExistence type="predicted"/>
<evidence type="ECO:0000313" key="2">
    <source>
        <dbReference type="Proteomes" id="UP001140817"/>
    </source>
</evidence>
<dbReference type="Proteomes" id="UP001140817">
    <property type="component" value="Unassembled WGS sequence"/>
</dbReference>
<dbReference type="AlphaFoldDB" id="A0A9X2S5B5"/>
<gene>
    <name evidence="1" type="ORF">NSA58_20230</name>
</gene>
<dbReference type="EMBL" id="JANKBY010000546">
    <property type="protein sequence ID" value="MCR1825077.1"/>
    <property type="molecule type" value="Genomic_DNA"/>
</dbReference>
<evidence type="ECO:0000313" key="1">
    <source>
        <dbReference type="EMBL" id="MCR1825077.1"/>
    </source>
</evidence>